<evidence type="ECO:0000313" key="3">
    <source>
        <dbReference type="Proteomes" id="UP000439022"/>
    </source>
</evidence>
<evidence type="ECO:0000259" key="1">
    <source>
        <dbReference type="Pfam" id="PF24035"/>
    </source>
</evidence>
<dbReference type="EMBL" id="WKJO01000001">
    <property type="protein sequence ID" value="MRX21717.1"/>
    <property type="molecule type" value="Genomic_DNA"/>
</dbReference>
<evidence type="ECO:0000313" key="2">
    <source>
        <dbReference type="EMBL" id="MRX21717.1"/>
    </source>
</evidence>
<comment type="caution">
    <text evidence="2">The sequence shown here is derived from an EMBL/GenBank/DDBJ whole genome shotgun (WGS) entry which is preliminary data.</text>
</comment>
<protein>
    <recommendedName>
        <fullName evidence="1">DUF7344 domain-containing protein</fullName>
    </recommendedName>
</protein>
<dbReference type="Pfam" id="PF24035">
    <property type="entry name" value="DUF7344"/>
    <property type="match status" value="1"/>
</dbReference>
<dbReference type="InterPro" id="IPR055768">
    <property type="entry name" value="DUF7344"/>
</dbReference>
<dbReference type="AlphaFoldDB" id="A0A6A8GHW6"/>
<name>A0A6A8GHW6_9EURY</name>
<reference evidence="2 3" key="1">
    <citation type="submission" date="2019-11" db="EMBL/GenBank/DDBJ databases">
        <title>Whole genome sequence of Haloferax sp. MBLA0076.</title>
        <authorList>
            <person name="Seo M.-J."/>
            <person name="Cho E.-S."/>
        </authorList>
    </citation>
    <scope>NUCLEOTIDE SEQUENCE [LARGE SCALE GENOMIC DNA]</scope>
    <source>
        <strain evidence="2 3">MBLA0076</strain>
    </source>
</reference>
<feature type="domain" description="DUF7344" evidence="1">
    <location>
        <begin position="14"/>
        <end position="91"/>
    </location>
</feature>
<accession>A0A6A8GHW6</accession>
<sequence length="121" mass="13635">MTEEPIDFSSVLSLCQNQHRRIVLAVLTEEHRSFTLNDLTKTVLTYNHQTTSTEASEDAMTKVRLSLHHVHLPKLASGGLITYDPERQFVEPTELLDQMQPTLSTILGADPSLDAPMELYD</sequence>
<keyword evidence="3" id="KW-1185">Reference proteome</keyword>
<gene>
    <name evidence="2" type="ORF">GJR96_07075</name>
</gene>
<organism evidence="2 3">
    <name type="scientific">Haloferax litoreum</name>
    <dbReference type="NCBI Taxonomy" id="2666140"/>
    <lineage>
        <taxon>Archaea</taxon>
        <taxon>Methanobacteriati</taxon>
        <taxon>Methanobacteriota</taxon>
        <taxon>Stenosarchaea group</taxon>
        <taxon>Halobacteria</taxon>
        <taxon>Halobacteriales</taxon>
        <taxon>Haloferacaceae</taxon>
        <taxon>Haloferax</taxon>
    </lineage>
</organism>
<dbReference type="Proteomes" id="UP000439022">
    <property type="component" value="Unassembled WGS sequence"/>
</dbReference>
<proteinExistence type="predicted"/>